<keyword evidence="3" id="KW-0862">Zinc</keyword>
<evidence type="ECO:0000256" key="3">
    <source>
        <dbReference type="ARBA" id="ARBA00022833"/>
    </source>
</evidence>
<dbReference type="PANTHER" id="PTHR46983:SF3">
    <property type="entry name" value="CHPADIPLOID STATE MAINTENANCE PROTEIN CHPA"/>
    <property type="match status" value="1"/>
</dbReference>
<organism evidence="7 8">
    <name type="scientific">Elysia marginata</name>
    <dbReference type="NCBI Taxonomy" id="1093978"/>
    <lineage>
        <taxon>Eukaryota</taxon>
        <taxon>Metazoa</taxon>
        <taxon>Spiralia</taxon>
        <taxon>Lophotrochozoa</taxon>
        <taxon>Mollusca</taxon>
        <taxon>Gastropoda</taxon>
        <taxon>Heterobranchia</taxon>
        <taxon>Euthyneura</taxon>
        <taxon>Panpulmonata</taxon>
        <taxon>Sacoglossa</taxon>
        <taxon>Placobranchoidea</taxon>
        <taxon>Plakobranchidae</taxon>
        <taxon>Elysia</taxon>
    </lineage>
</organism>
<feature type="region of interest" description="Disordered" evidence="4">
    <location>
        <begin position="66"/>
        <end position="114"/>
    </location>
</feature>
<gene>
    <name evidence="7" type="ORF">ElyMa_004385500</name>
</gene>
<dbReference type="PROSITE" id="PS51401">
    <property type="entry name" value="CHORD"/>
    <property type="match status" value="2"/>
</dbReference>
<keyword evidence="2" id="KW-0677">Repeat</keyword>
<dbReference type="InterPro" id="IPR007052">
    <property type="entry name" value="CS_dom"/>
</dbReference>
<evidence type="ECO:0000313" key="7">
    <source>
        <dbReference type="EMBL" id="GFR93741.1"/>
    </source>
</evidence>
<dbReference type="SUPFAM" id="SSF49764">
    <property type="entry name" value="HSP20-like chaperones"/>
    <property type="match status" value="1"/>
</dbReference>
<dbReference type="InterPro" id="IPR039790">
    <property type="entry name" value="CHRD1"/>
</dbReference>
<dbReference type="PROSITE" id="PS51203">
    <property type="entry name" value="CS"/>
    <property type="match status" value="1"/>
</dbReference>
<protein>
    <submittedName>
        <fullName evidence="7">Cysteine and histidine-rich domain-containing protein 1</fullName>
    </submittedName>
</protein>
<accession>A0AAV4HAG8</accession>
<evidence type="ECO:0000259" key="6">
    <source>
        <dbReference type="PROSITE" id="PS51401"/>
    </source>
</evidence>
<dbReference type="Proteomes" id="UP000762676">
    <property type="component" value="Unassembled WGS sequence"/>
</dbReference>
<dbReference type="Pfam" id="PF04969">
    <property type="entry name" value="CS"/>
    <property type="match status" value="1"/>
</dbReference>
<evidence type="ECO:0000256" key="1">
    <source>
        <dbReference type="ARBA" id="ARBA00022723"/>
    </source>
</evidence>
<dbReference type="EMBL" id="BMAT01008856">
    <property type="protein sequence ID" value="GFR93741.1"/>
    <property type="molecule type" value="Genomic_DNA"/>
</dbReference>
<comment type="caution">
    <text evidence="7">The sequence shown here is derived from an EMBL/GenBank/DDBJ whole genome shotgun (WGS) entry which is preliminary data.</text>
</comment>
<sequence>MEEIYRCYNKGCGQDFKLSDNSEKACTYHPGGPIFHDALKGWSCCKKRVSDFTEFLNLKGCTTGWHSNVKPQQPEKQEKKVSSKQEPQFQLEITPEHRKPVSKPMERPPEDEEMVDLKTTVGASLKTQLEKLNLNATTLSSSENASDGSVAIGTCCYNNGCKARYEGPQSNEEVCIYHPGTPVFHEGMKYWSCCQRKTSDFDAFLNQEGCETGKHNWQKPKVTEEKKVRVDWHQTSSIVCISIFAKVAMPEQTTVRANQVKCEVCIMYEGGDSSYTKTFTLRQAINPSMSHVKLLGTKVEINLKKAEAFSWPTLELPEPSEELDKQA</sequence>
<feature type="compositionally biased region" description="Basic and acidic residues" evidence="4">
    <location>
        <begin position="94"/>
        <end position="108"/>
    </location>
</feature>
<dbReference type="Gene3D" id="4.10.1130.20">
    <property type="match status" value="2"/>
</dbReference>
<dbReference type="GO" id="GO:0046872">
    <property type="term" value="F:metal ion binding"/>
    <property type="evidence" value="ECO:0007669"/>
    <property type="project" value="UniProtKB-KW"/>
</dbReference>
<proteinExistence type="predicted"/>
<dbReference type="AlphaFoldDB" id="A0AAV4HAG8"/>
<dbReference type="InterPro" id="IPR007051">
    <property type="entry name" value="CHORD_dom"/>
</dbReference>
<feature type="compositionally biased region" description="Basic and acidic residues" evidence="4">
    <location>
        <begin position="73"/>
        <end position="83"/>
    </location>
</feature>
<keyword evidence="1" id="KW-0479">Metal-binding</keyword>
<dbReference type="InterPro" id="IPR008978">
    <property type="entry name" value="HSP20-like_chaperone"/>
</dbReference>
<reference evidence="7 8" key="1">
    <citation type="journal article" date="2021" name="Elife">
        <title>Chloroplast acquisition without the gene transfer in kleptoplastic sea slugs, Plakobranchus ocellatus.</title>
        <authorList>
            <person name="Maeda T."/>
            <person name="Takahashi S."/>
            <person name="Yoshida T."/>
            <person name="Shimamura S."/>
            <person name="Takaki Y."/>
            <person name="Nagai Y."/>
            <person name="Toyoda A."/>
            <person name="Suzuki Y."/>
            <person name="Arimoto A."/>
            <person name="Ishii H."/>
            <person name="Satoh N."/>
            <person name="Nishiyama T."/>
            <person name="Hasebe M."/>
            <person name="Maruyama T."/>
            <person name="Minagawa J."/>
            <person name="Obokata J."/>
            <person name="Shigenobu S."/>
        </authorList>
    </citation>
    <scope>NUCLEOTIDE SEQUENCE [LARGE SCALE GENOMIC DNA]</scope>
</reference>
<dbReference type="PANTHER" id="PTHR46983">
    <property type="entry name" value="CYSTEINE AND HISTIDINE-RICH DOMAIN-CONTAINING PROTEIN 1"/>
    <property type="match status" value="1"/>
</dbReference>
<evidence type="ECO:0000256" key="2">
    <source>
        <dbReference type="ARBA" id="ARBA00022737"/>
    </source>
</evidence>
<dbReference type="Gene3D" id="2.60.40.790">
    <property type="match status" value="1"/>
</dbReference>
<evidence type="ECO:0000259" key="5">
    <source>
        <dbReference type="PROSITE" id="PS51203"/>
    </source>
</evidence>
<evidence type="ECO:0000313" key="8">
    <source>
        <dbReference type="Proteomes" id="UP000762676"/>
    </source>
</evidence>
<feature type="domain" description="CHORD" evidence="6">
    <location>
        <begin position="156"/>
        <end position="215"/>
    </location>
</feature>
<name>A0AAV4HAG8_9GAST</name>
<evidence type="ECO:0000256" key="4">
    <source>
        <dbReference type="SAM" id="MobiDB-lite"/>
    </source>
</evidence>
<keyword evidence="8" id="KW-1185">Reference proteome</keyword>
<feature type="domain" description="CS" evidence="5">
    <location>
        <begin position="225"/>
        <end position="315"/>
    </location>
</feature>
<feature type="domain" description="CHORD" evidence="6">
    <location>
        <begin position="7"/>
        <end position="66"/>
    </location>
</feature>
<dbReference type="Pfam" id="PF04968">
    <property type="entry name" value="CHORD"/>
    <property type="match status" value="2"/>
</dbReference>